<evidence type="ECO:0000259" key="10">
    <source>
        <dbReference type="Pfam" id="PF08263"/>
    </source>
</evidence>
<dbReference type="Pfam" id="PF00560">
    <property type="entry name" value="LRR_1"/>
    <property type="match status" value="3"/>
</dbReference>
<evidence type="ECO:0000256" key="6">
    <source>
        <dbReference type="ARBA" id="ARBA00022989"/>
    </source>
</evidence>
<evidence type="ECO:0000256" key="9">
    <source>
        <dbReference type="SAM" id="SignalP"/>
    </source>
</evidence>
<evidence type="ECO:0000313" key="12">
    <source>
        <dbReference type="Proteomes" id="UP000631114"/>
    </source>
</evidence>
<comment type="subcellular location">
    <subcellularLocation>
        <location evidence="1">Membrane</location>
    </subcellularLocation>
</comment>
<dbReference type="FunFam" id="3.80.10.10:FF:000062">
    <property type="entry name" value="protein STRUBBELIG-RECEPTOR FAMILY 3"/>
    <property type="match status" value="1"/>
</dbReference>
<evidence type="ECO:0000256" key="2">
    <source>
        <dbReference type="ARBA" id="ARBA00022614"/>
    </source>
</evidence>
<dbReference type="OrthoDB" id="1055097at2759"/>
<keyword evidence="8" id="KW-0675">Receptor</keyword>
<dbReference type="PROSITE" id="PS51450">
    <property type="entry name" value="LRR"/>
    <property type="match status" value="1"/>
</dbReference>
<dbReference type="PROSITE" id="PS51257">
    <property type="entry name" value="PROKAR_LIPOPROTEIN"/>
    <property type="match status" value="1"/>
</dbReference>
<proteinExistence type="predicted"/>
<keyword evidence="5" id="KW-0677">Repeat</keyword>
<accession>A0A835LCL2</accession>
<keyword evidence="3" id="KW-0812">Transmembrane</keyword>
<comment type="caution">
    <text evidence="11">The sequence shown here is derived from an EMBL/GenBank/DDBJ whole genome shotgun (WGS) entry which is preliminary data.</text>
</comment>
<evidence type="ECO:0000313" key="11">
    <source>
        <dbReference type="EMBL" id="KAF9587557.1"/>
    </source>
</evidence>
<dbReference type="Gene3D" id="3.80.10.10">
    <property type="entry name" value="Ribonuclease Inhibitor"/>
    <property type="match status" value="1"/>
</dbReference>
<evidence type="ECO:0000256" key="5">
    <source>
        <dbReference type="ARBA" id="ARBA00022737"/>
    </source>
</evidence>
<dbReference type="SUPFAM" id="SSF52058">
    <property type="entry name" value="L domain-like"/>
    <property type="match status" value="1"/>
</dbReference>
<reference evidence="11 12" key="1">
    <citation type="submission" date="2020-10" db="EMBL/GenBank/DDBJ databases">
        <title>The Coptis chinensis genome and diversification of protoberbering-type alkaloids.</title>
        <authorList>
            <person name="Wang B."/>
            <person name="Shu S."/>
            <person name="Song C."/>
            <person name="Liu Y."/>
        </authorList>
    </citation>
    <scope>NUCLEOTIDE SEQUENCE [LARGE SCALE GENOMIC DNA]</scope>
    <source>
        <strain evidence="11">HL-2020</strain>
        <tissue evidence="11">Leaf</tissue>
    </source>
</reference>
<dbReference type="AlphaFoldDB" id="A0A835LCL2"/>
<dbReference type="PANTHER" id="PTHR48007:SF34">
    <property type="entry name" value="PROTEIN STRUBBELIG-RECEPTOR FAMILY 8 ISOFORM X1"/>
    <property type="match status" value="1"/>
</dbReference>
<feature type="signal peptide" evidence="9">
    <location>
        <begin position="1"/>
        <end position="29"/>
    </location>
</feature>
<dbReference type="EMBL" id="JADFTS010000009">
    <property type="protein sequence ID" value="KAF9587557.1"/>
    <property type="molecule type" value="Genomic_DNA"/>
</dbReference>
<dbReference type="Proteomes" id="UP000631114">
    <property type="component" value="Unassembled WGS sequence"/>
</dbReference>
<name>A0A835LCL2_9MAGN</name>
<evidence type="ECO:0000256" key="3">
    <source>
        <dbReference type="ARBA" id="ARBA00022692"/>
    </source>
</evidence>
<dbReference type="Pfam" id="PF08263">
    <property type="entry name" value="LRRNT_2"/>
    <property type="match status" value="1"/>
</dbReference>
<sequence>MTHFKKSPSLYTLVFIACVILLSCPLILSITDPSDVQALQVLYSSLNNPTQLNGWNSSGGDPCGESWKGISCEGSAVVSIQLSGLGLNGNMGYLLANLLSLRTLDLSNNNIHDSIPYQLPPNLTSLNLARNNLSGNLPYSISSIVTLNYLNISYNSFSQSIAPIFANLQRLSGL</sequence>
<dbReference type="InterPro" id="IPR046959">
    <property type="entry name" value="PRK1-6/SRF4-like"/>
</dbReference>
<keyword evidence="4 9" id="KW-0732">Signal</keyword>
<dbReference type="PANTHER" id="PTHR48007">
    <property type="entry name" value="LEUCINE-RICH REPEAT RECEPTOR-LIKE PROTEIN KINASE PXC1"/>
    <property type="match status" value="1"/>
</dbReference>
<keyword evidence="12" id="KW-1185">Reference proteome</keyword>
<feature type="chain" id="PRO_5032459670" description="Leucine-rich repeat-containing N-terminal plant-type domain-containing protein" evidence="9">
    <location>
        <begin position="30"/>
        <end position="174"/>
    </location>
</feature>
<evidence type="ECO:0000256" key="7">
    <source>
        <dbReference type="ARBA" id="ARBA00023136"/>
    </source>
</evidence>
<gene>
    <name evidence="11" type="ORF">IFM89_004015</name>
</gene>
<evidence type="ECO:0000256" key="1">
    <source>
        <dbReference type="ARBA" id="ARBA00004370"/>
    </source>
</evidence>
<dbReference type="InterPro" id="IPR013210">
    <property type="entry name" value="LRR_N_plant-typ"/>
</dbReference>
<dbReference type="GO" id="GO:0016020">
    <property type="term" value="C:membrane"/>
    <property type="evidence" value="ECO:0007669"/>
    <property type="project" value="UniProtKB-SubCell"/>
</dbReference>
<keyword evidence="2" id="KW-0433">Leucine-rich repeat</keyword>
<organism evidence="11 12">
    <name type="scientific">Coptis chinensis</name>
    <dbReference type="NCBI Taxonomy" id="261450"/>
    <lineage>
        <taxon>Eukaryota</taxon>
        <taxon>Viridiplantae</taxon>
        <taxon>Streptophyta</taxon>
        <taxon>Embryophyta</taxon>
        <taxon>Tracheophyta</taxon>
        <taxon>Spermatophyta</taxon>
        <taxon>Magnoliopsida</taxon>
        <taxon>Ranunculales</taxon>
        <taxon>Ranunculaceae</taxon>
        <taxon>Coptidoideae</taxon>
        <taxon>Coptis</taxon>
    </lineage>
</organism>
<evidence type="ECO:0000256" key="4">
    <source>
        <dbReference type="ARBA" id="ARBA00022729"/>
    </source>
</evidence>
<keyword evidence="6" id="KW-1133">Transmembrane helix</keyword>
<protein>
    <recommendedName>
        <fullName evidence="10">Leucine-rich repeat-containing N-terminal plant-type domain-containing protein</fullName>
    </recommendedName>
</protein>
<keyword evidence="7" id="KW-0472">Membrane</keyword>
<dbReference type="InterPro" id="IPR001611">
    <property type="entry name" value="Leu-rich_rpt"/>
</dbReference>
<dbReference type="InterPro" id="IPR032675">
    <property type="entry name" value="LRR_dom_sf"/>
</dbReference>
<feature type="domain" description="Leucine-rich repeat-containing N-terminal plant-type" evidence="10">
    <location>
        <begin position="33"/>
        <end position="72"/>
    </location>
</feature>
<evidence type="ECO:0000256" key="8">
    <source>
        <dbReference type="ARBA" id="ARBA00023170"/>
    </source>
</evidence>